<dbReference type="AlphaFoldDB" id="A0A6V7H8Z0"/>
<gene>
    <name evidence="1" type="ORF">MHI_LOCUS463529</name>
</gene>
<evidence type="ECO:0000313" key="2">
    <source>
        <dbReference type="Proteomes" id="UP000752696"/>
    </source>
</evidence>
<evidence type="ECO:0008006" key="3">
    <source>
        <dbReference type="Google" id="ProtNLM"/>
    </source>
</evidence>
<accession>A0A6V7H8Z0</accession>
<feature type="non-terminal residue" evidence="1">
    <location>
        <position position="335"/>
    </location>
</feature>
<dbReference type="InterPro" id="IPR000238">
    <property type="entry name" value="RbfA"/>
</dbReference>
<sequence length="335" mass="39717">MQNMGIKQIFRCICTNSIKYNISKQSKIINKLIEKNKRNRESIENIYSHSLKNKLSVYTIRRINVLNKVFMEHITDLMSTGEISTEILDRNIEITHVRITVDFKLINIYWTNNSTEKSNTEELLNHCAFTLRHKLSQLRVIGMVPPIQFVKCKGINVLREVEEKLKTLEFDKNHVSTPYPNAIHHIVSASKICDNNEDVQNDEDDNFKVIVPVMKHDVFGLDHFQIMSKIKSSLNKFKKTEEQTLSIPTLNTFSTLDVKDKFNFLTNKEWQDEFKQFLNQRRKEQRKKMKKRFDVDDAVDNNDDNDFEKNHEFTEDDYDDFYNCNDDIDEEFNKK</sequence>
<evidence type="ECO:0000313" key="1">
    <source>
        <dbReference type="EMBL" id="CAD1474380.1"/>
    </source>
</evidence>
<dbReference type="OrthoDB" id="418445at2759"/>
<dbReference type="Proteomes" id="UP000752696">
    <property type="component" value="Unassembled WGS sequence"/>
</dbReference>
<dbReference type="Gene3D" id="3.30.300.20">
    <property type="match status" value="1"/>
</dbReference>
<dbReference type="PANTHER" id="PTHR14725">
    <property type="entry name" value="RIBOSOME-BINDING FACTOR A, MITOCHONDRIAL-RELATED"/>
    <property type="match status" value="1"/>
</dbReference>
<protein>
    <recommendedName>
        <fullName evidence="3">Ribosome-binding factor A</fullName>
    </recommendedName>
</protein>
<comment type="caution">
    <text evidence="1">The sequence shown here is derived from an EMBL/GenBank/DDBJ whole genome shotgun (WGS) entry which is preliminary data.</text>
</comment>
<dbReference type="InterPro" id="IPR039212">
    <property type="entry name" value="RBFA_mitochondrial"/>
</dbReference>
<dbReference type="EMBL" id="CAJDYZ010007515">
    <property type="protein sequence ID" value="CAD1474380.1"/>
    <property type="molecule type" value="Genomic_DNA"/>
</dbReference>
<dbReference type="GO" id="GO:0006364">
    <property type="term" value="P:rRNA processing"/>
    <property type="evidence" value="ECO:0007669"/>
    <property type="project" value="InterPro"/>
</dbReference>
<feature type="non-terminal residue" evidence="1">
    <location>
        <position position="1"/>
    </location>
</feature>
<organism evidence="1 2">
    <name type="scientific">Heterotrigona itama</name>
    <dbReference type="NCBI Taxonomy" id="395501"/>
    <lineage>
        <taxon>Eukaryota</taxon>
        <taxon>Metazoa</taxon>
        <taxon>Ecdysozoa</taxon>
        <taxon>Arthropoda</taxon>
        <taxon>Hexapoda</taxon>
        <taxon>Insecta</taxon>
        <taxon>Pterygota</taxon>
        <taxon>Neoptera</taxon>
        <taxon>Endopterygota</taxon>
        <taxon>Hymenoptera</taxon>
        <taxon>Apocrita</taxon>
        <taxon>Aculeata</taxon>
        <taxon>Apoidea</taxon>
        <taxon>Anthophila</taxon>
        <taxon>Apidae</taxon>
        <taxon>Heterotrigona</taxon>
    </lineage>
</organism>
<dbReference type="PANTHER" id="PTHR14725:SF0">
    <property type="entry name" value="RIBOSOME-BINDING FACTOR A, MITOCHONDRIAL-RELATED"/>
    <property type="match status" value="1"/>
</dbReference>
<dbReference type="SUPFAM" id="SSF89919">
    <property type="entry name" value="Ribosome-binding factor A, RbfA"/>
    <property type="match status" value="1"/>
</dbReference>
<dbReference type="Pfam" id="PF02033">
    <property type="entry name" value="RBFA"/>
    <property type="match status" value="1"/>
</dbReference>
<dbReference type="InterPro" id="IPR015946">
    <property type="entry name" value="KH_dom-like_a/b"/>
</dbReference>
<proteinExistence type="predicted"/>
<keyword evidence="2" id="KW-1185">Reference proteome</keyword>
<reference evidence="1" key="1">
    <citation type="submission" date="2020-07" db="EMBL/GenBank/DDBJ databases">
        <authorList>
            <person name="Nazaruddin N."/>
        </authorList>
    </citation>
    <scope>NUCLEOTIDE SEQUENCE</scope>
</reference>
<name>A0A6V7H8Z0_9HYME</name>
<dbReference type="InterPro" id="IPR023799">
    <property type="entry name" value="RbfA_dom_sf"/>
</dbReference>